<accession>A0A154V8C7</accession>
<dbReference type="Proteomes" id="UP000076400">
    <property type="component" value="Unassembled WGS sequence"/>
</dbReference>
<organism evidence="1 2">
    <name type="scientific">Oceanibaculum pacificum</name>
    <dbReference type="NCBI Taxonomy" id="580166"/>
    <lineage>
        <taxon>Bacteria</taxon>
        <taxon>Pseudomonadati</taxon>
        <taxon>Pseudomonadota</taxon>
        <taxon>Alphaproteobacteria</taxon>
        <taxon>Rhodospirillales</taxon>
        <taxon>Oceanibaculaceae</taxon>
        <taxon>Oceanibaculum</taxon>
    </lineage>
</organism>
<dbReference type="Pfam" id="PF04267">
    <property type="entry name" value="SoxD"/>
    <property type="match status" value="1"/>
</dbReference>
<evidence type="ECO:0000313" key="1">
    <source>
        <dbReference type="EMBL" id="KZC97638.1"/>
    </source>
</evidence>
<evidence type="ECO:0000313" key="2">
    <source>
        <dbReference type="Proteomes" id="UP000076400"/>
    </source>
</evidence>
<gene>
    <name evidence="1" type="ORF">AUP43_15130</name>
</gene>
<dbReference type="GO" id="GO:0046653">
    <property type="term" value="P:tetrahydrofolate metabolic process"/>
    <property type="evidence" value="ECO:0007669"/>
    <property type="project" value="InterPro"/>
</dbReference>
<sequence>MLTIPCPWCGERDVHEFRSGGEAHLKRESRTDNLSDAEWADFLFLRANPKGEHAERWYHVHGCRRWFNAVRNTHTDTILAVYKPGEAKSEVSQ</sequence>
<proteinExistence type="predicted"/>
<comment type="caution">
    <text evidence="1">The sequence shown here is derived from an EMBL/GenBank/DDBJ whole genome shotgun (WGS) entry which is preliminary data.</text>
</comment>
<dbReference type="STRING" id="580166.AUP43_15130"/>
<dbReference type="RefSeq" id="WP_067560343.1">
    <property type="nucleotide sequence ID" value="NZ_LPXN01000178.1"/>
</dbReference>
<dbReference type="InterPro" id="IPR006279">
    <property type="entry name" value="SoxD"/>
</dbReference>
<dbReference type="OrthoDB" id="7159274at2"/>
<keyword evidence="2" id="KW-1185">Reference proteome</keyword>
<name>A0A154V8C7_9PROT</name>
<dbReference type="AlphaFoldDB" id="A0A154V8C7"/>
<reference evidence="1 2" key="1">
    <citation type="submission" date="2015-12" db="EMBL/GenBank/DDBJ databases">
        <title>Genome sequence of Oceanibaculum pacificum MCCC 1A02656.</title>
        <authorList>
            <person name="Lu L."/>
            <person name="Lai Q."/>
            <person name="Shao Z."/>
            <person name="Qian P."/>
        </authorList>
    </citation>
    <scope>NUCLEOTIDE SEQUENCE [LARGE SCALE GENOMIC DNA]</scope>
    <source>
        <strain evidence="1 2">MCCC 1A02656</strain>
    </source>
</reference>
<dbReference type="EMBL" id="LPXN01000178">
    <property type="protein sequence ID" value="KZC97638.1"/>
    <property type="molecule type" value="Genomic_DNA"/>
</dbReference>
<dbReference type="Gene3D" id="3.30.2270.10">
    <property type="entry name" value="Folate-binding superfamily"/>
    <property type="match status" value="1"/>
</dbReference>
<dbReference type="GO" id="GO:0008115">
    <property type="term" value="F:sarcosine oxidase activity"/>
    <property type="evidence" value="ECO:0007669"/>
    <property type="project" value="InterPro"/>
</dbReference>
<protein>
    <submittedName>
        <fullName evidence="1">Sarcosine oxidase subunit delta</fullName>
    </submittedName>
</protein>
<dbReference type="InterPro" id="IPR038561">
    <property type="entry name" value="SoxD_sf"/>
</dbReference>